<evidence type="ECO:0000313" key="9">
    <source>
        <dbReference type="Proteomes" id="UP000095038"/>
    </source>
</evidence>
<evidence type="ECO:0000313" key="8">
    <source>
        <dbReference type="EMBL" id="ODV61381.1"/>
    </source>
</evidence>
<dbReference type="GeneID" id="30964831"/>
<dbReference type="SUPFAM" id="SSF57850">
    <property type="entry name" value="RING/U-box"/>
    <property type="match status" value="1"/>
</dbReference>
<dbReference type="Proteomes" id="UP000095038">
    <property type="component" value="Unassembled WGS sequence"/>
</dbReference>
<dbReference type="InParanoid" id="A0A1D2VIA7"/>
<dbReference type="InterPro" id="IPR011990">
    <property type="entry name" value="TPR-like_helical_dom_sf"/>
</dbReference>
<keyword evidence="4" id="KW-0677">Repeat</keyword>
<keyword evidence="5" id="KW-0833">Ubl conjugation pathway</keyword>
<organism evidence="8 9">
    <name type="scientific">Ascoidea rubescens DSM 1968</name>
    <dbReference type="NCBI Taxonomy" id="1344418"/>
    <lineage>
        <taxon>Eukaryota</taxon>
        <taxon>Fungi</taxon>
        <taxon>Dikarya</taxon>
        <taxon>Ascomycota</taxon>
        <taxon>Saccharomycotina</taxon>
        <taxon>Saccharomycetes</taxon>
        <taxon>Ascoideaceae</taxon>
        <taxon>Ascoidea</taxon>
    </lineage>
</organism>
<keyword evidence="3" id="KW-0808">Transferase</keyword>
<evidence type="ECO:0000259" key="7">
    <source>
        <dbReference type="PROSITE" id="PS51698"/>
    </source>
</evidence>
<dbReference type="PANTHER" id="PTHR46803:SF2">
    <property type="entry name" value="E3 UBIQUITIN-PROTEIN LIGASE CHIP"/>
    <property type="match status" value="1"/>
</dbReference>
<evidence type="ECO:0000256" key="4">
    <source>
        <dbReference type="ARBA" id="ARBA00022737"/>
    </source>
</evidence>
<evidence type="ECO:0000256" key="5">
    <source>
        <dbReference type="ARBA" id="ARBA00022786"/>
    </source>
</evidence>
<dbReference type="GO" id="GO:0071218">
    <property type="term" value="P:cellular response to misfolded protein"/>
    <property type="evidence" value="ECO:0007669"/>
    <property type="project" value="TreeGrafter"/>
</dbReference>
<evidence type="ECO:0000256" key="1">
    <source>
        <dbReference type="ARBA" id="ARBA00000900"/>
    </source>
</evidence>
<dbReference type="Gene3D" id="3.30.40.10">
    <property type="entry name" value="Zinc/RING finger domain, C3HC4 (zinc finger)"/>
    <property type="match status" value="1"/>
</dbReference>
<protein>
    <recommendedName>
        <fullName evidence="2">RING-type E3 ubiquitin transferase</fullName>
        <ecNumber evidence="2">2.3.2.27</ecNumber>
    </recommendedName>
</protein>
<proteinExistence type="predicted"/>
<dbReference type="SMART" id="SM00504">
    <property type="entry name" value="Ubox"/>
    <property type="match status" value="1"/>
</dbReference>
<dbReference type="SUPFAM" id="SSF48452">
    <property type="entry name" value="TPR-like"/>
    <property type="match status" value="1"/>
</dbReference>
<dbReference type="GO" id="GO:0045862">
    <property type="term" value="P:positive regulation of proteolysis"/>
    <property type="evidence" value="ECO:0007669"/>
    <property type="project" value="TreeGrafter"/>
</dbReference>
<dbReference type="RefSeq" id="XP_020047688.1">
    <property type="nucleotide sequence ID" value="XM_020191195.1"/>
</dbReference>
<sequence>MSAESLKERGNEYFKEGDYGNSIKYYSMAIQHDPSKINYFTNRANARFKLYEKLYPDDTKLSGEILPQEFSIPEEHTFIVNNVLISNQSLLNDILNDCRKAVEIDGSNYKANYYYGLVLFKMNRYEQSYKKMIRAYELAFKINSPSVIQIYEYIIKLRVKISFLDYWNFFRKLFPLYEHLYNLLLNEFNSNIEKVSKKYCSKIELKFKTQRLQTLFKTNFDKILQDPKMRQKNSDVKLDVIKDEIPEYLVDPISFNIFSDPVITPSGKSYEKSWLYKYLHRNSMDPLTRKPLRIEDLYPNLDLKWAAESYIKEHRQIE</sequence>
<dbReference type="GO" id="GO:0051087">
    <property type="term" value="F:protein-folding chaperone binding"/>
    <property type="evidence" value="ECO:0007669"/>
    <property type="project" value="TreeGrafter"/>
</dbReference>
<dbReference type="EC" id="2.3.2.27" evidence="2"/>
<dbReference type="GO" id="GO:0000209">
    <property type="term" value="P:protein polyubiquitination"/>
    <property type="evidence" value="ECO:0007669"/>
    <property type="project" value="TreeGrafter"/>
</dbReference>
<dbReference type="PANTHER" id="PTHR46803">
    <property type="entry name" value="E3 UBIQUITIN-PROTEIN LIGASE CHIP"/>
    <property type="match status" value="1"/>
</dbReference>
<dbReference type="InterPro" id="IPR003613">
    <property type="entry name" value="Ubox_domain"/>
</dbReference>
<dbReference type="InterPro" id="IPR019734">
    <property type="entry name" value="TPR_rpt"/>
</dbReference>
<comment type="catalytic activity">
    <reaction evidence="1">
        <text>S-ubiquitinyl-[E2 ubiquitin-conjugating enzyme]-L-cysteine + [acceptor protein]-L-lysine = [E2 ubiquitin-conjugating enzyme]-L-cysteine + N(6)-ubiquitinyl-[acceptor protein]-L-lysine.</text>
        <dbReference type="EC" id="2.3.2.27"/>
    </reaction>
</comment>
<dbReference type="AlphaFoldDB" id="A0A1D2VIA7"/>
<dbReference type="Pfam" id="PF04564">
    <property type="entry name" value="U-box"/>
    <property type="match status" value="1"/>
</dbReference>
<dbReference type="GO" id="GO:0006515">
    <property type="term" value="P:protein quality control for misfolded or incompletely synthesized proteins"/>
    <property type="evidence" value="ECO:0007669"/>
    <property type="project" value="TreeGrafter"/>
</dbReference>
<evidence type="ECO:0000256" key="6">
    <source>
        <dbReference type="PROSITE-ProRule" id="PRU00339"/>
    </source>
</evidence>
<evidence type="ECO:0000256" key="2">
    <source>
        <dbReference type="ARBA" id="ARBA00012483"/>
    </source>
</evidence>
<dbReference type="STRING" id="1344418.A0A1D2VIA7"/>
<reference evidence="9" key="1">
    <citation type="submission" date="2016-05" db="EMBL/GenBank/DDBJ databases">
        <title>Comparative genomics of biotechnologically important yeasts.</title>
        <authorList>
            <consortium name="DOE Joint Genome Institute"/>
            <person name="Riley R."/>
            <person name="Haridas S."/>
            <person name="Wolfe K.H."/>
            <person name="Lopes M.R."/>
            <person name="Hittinger C.T."/>
            <person name="Goker M."/>
            <person name="Salamov A."/>
            <person name="Wisecaver J."/>
            <person name="Long T.M."/>
            <person name="Aerts A.L."/>
            <person name="Barry K."/>
            <person name="Choi C."/>
            <person name="Clum A."/>
            <person name="Coughlan A.Y."/>
            <person name="Deshpande S."/>
            <person name="Douglass A.P."/>
            <person name="Hanson S.J."/>
            <person name="Klenk H.-P."/>
            <person name="Labutti K."/>
            <person name="Lapidus A."/>
            <person name="Lindquist E."/>
            <person name="Lipzen A."/>
            <person name="Meier-Kolthoff J.P."/>
            <person name="Ohm R.A."/>
            <person name="Otillar R.P."/>
            <person name="Pangilinan J."/>
            <person name="Peng Y."/>
            <person name="Rokas A."/>
            <person name="Rosa C.A."/>
            <person name="Scheuner C."/>
            <person name="Sibirny A.A."/>
            <person name="Slot J.C."/>
            <person name="Stielow J.B."/>
            <person name="Sun H."/>
            <person name="Kurtzman C.P."/>
            <person name="Blackwell M."/>
            <person name="Grigoriev I.V."/>
            <person name="Jeffries T.W."/>
        </authorList>
    </citation>
    <scope>NUCLEOTIDE SEQUENCE [LARGE SCALE GENOMIC DNA]</scope>
    <source>
        <strain evidence="9">DSM 1968</strain>
    </source>
</reference>
<feature type="domain" description="U-box" evidence="7">
    <location>
        <begin position="244"/>
        <end position="317"/>
    </location>
</feature>
<dbReference type="PROSITE" id="PS50005">
    <property type="entry name" value="TPR"/>
    <property type="match status" value="1"/>
</dbReference>
<keyword evidence="6" id="KW-0802">TPR repeat</keyword>
<dbReference type="Pfam" id="PF00515">
    <property type="entry name" value="TPR_1"/>
    <property type="match status" value="1"/>
</dbReference>
<name>A0A1D2VIA7_9ASCO</name>
<dbReference type="InterPro" id="IPR013083">
    <property type="entry name" value="Znf_RING/FYVE/PHD"/>
</dbReference>
<dbReference type="EMBL" id="KV454479">
    <property type="protein sequence ID" value="ODV61381.1"/>
    <property type="molecule type" value="Genomic_DNA"/>
</dbReference>
<feature type="repeat" description="TPR" evidence="6">
    <location>
        <begin position="3"/>
        <end position="36"/>
    </location>
</feature>
<dbReference type="GO" id="GO:0061630">
    <property type="term" value="F:ubiquitin protein ligase activity"/>
    <property type="evidence" value="ECO:0007669"/>
    <property type="project" value="UniProtKB-EC"/>
</dbReference>
<dbReference type="PROSITE" id="PS51698">
    <property type="entry name" value="U_BOX"/>
    <property type="match status" value="1"/>
</dbReference>
<gene>
    <name evidence="8" type="ORF">ASCRUDRAFT_57001</name>
</gene>
<accession>A0A1D2VIA7</accession>
<dbReference type="SMART" id="SM00028">
    <property type="entry name" value="TPR"/>
    <property type="match status" value="1"/>
</dbReference>
<keyword evidence="9" id="KW-1185">Reference proteome</keyword>
<dbReference type="GO" id="GO:0043161">
    <property type="term" value="P:proteasome-mediated ubiquitin-dependent protein catabolic process"/>
    <property type="evidence" value="ECO:0007669"/>
    <property type="project" value="TreeGrafter"/>
</dbReference>
<dbReference type="Gene3D" id="1.25.40.10">
    <property type="entry name" value="Tetratricopeptide repeat domain"/>
    <property type="match status" value="1"/>
</dbReference>
<dbReference type="OrthoDB" id="629492at2759"/>
<dbReference type="GO" id="GO:0005737">
    <property type="term" value="C:cytoplasm"/>
    <property type="evidence" value="ECO:0007669"/>
    <property type="project" value="TreeGrafter"/>
</dbReference>
<evidence type="ECO:0000256" key="3">
    <source>
        <dbReference type="ARBA" id="ARBA00022679"/>
    </source>
</evidence>